<accession>A0A0F3GXY4</accession>
<gene>
    <name evidence="1" type="ORF">MBAV_002238</name>
</gene>
<proteinExistence type="predicted"/>
<comment type="caution">
    <text evidence="1">The sequence shown here is derived from an EMBL/GenBank/DDBJ whole genome shotgun (WGS) entry which is preliminary data.</text>
</comment>
<evidence type="ECO:0000313" key="1">
    <source>
        <dbReference type="EMBL" id="KJU85568.1"/>
    </source>
</evidence>
<organism evidence="1 2">
    <name type="scientific">Candidatus Magnetobacterium bavaricum</name>
    <dbReference type="NCBI Taxonomy" id="29290"/>
    <lineage>
        <taxon>Bacteria</taxon>
        <taxon>Pseudomonadati</taxon>
        <taxon>Nitrospirota</taxon>
        <taxon>Thermodesulfovibrionia</taxon>
        <taxon>Thermodesulfovibrionales</taxon>
        <taxon>Candidatus Magnetobacteriaceae</taxon>
        <taxon>Candidatus Magnetobacterium</taxon>
    </lineage>
</organism>
<evidence type="ECO:0000313" key="2">
    <source>
        <dbReference type="Proteomes" id="UP000033423"/>
    </source>
</evidence>
<protein>
    <submittedName>
        <fullName evidence="1">Uncharacterized protein</fullName>
    </submittedName>
</protein>
<dbReference type="Proteomes" id="UP000033423">
    <property type="component" value="Unassembled WGS sequence"/>
</dbReference>
<dbReference type="AntiFam" id="ANF00122">
    <property type="entry name" value="Shadow ORF (opposite clpB)"/>
</dbReference>
<reference evidence="1 2" key="1">
    <citation type="submission" date="2015-02" db="EMBL/GenBank/DDBJ databases">
        <title>Single-cell genomics of uncultivated deep-branching MTB reveals a conserved set of magnetosome genes.</title>
        <authorList>
            <person name="Kolinko S."/>
            <person name="Richter M."/>
            <person name="Glockner F.O."/>
            <person name="Brachmann A."/>
            <person name="Schuler D."/>
        </authorList>
    </citation>
    <scope>NUCLEOTIDE SEQUENCE [LARGE SCALE GENOMIC DNA]</scope>
    <source>
        <strain evidence="1">TM-1</strain>
    </source>
</reference>
<name>A0A0F3GXY4_9BACT</name>
<dbReference type="EMBL" id="LACI01000964">
    <property type="protein sequence ID" value="KJU85568.1"/>
    <property type="molecule type" value="Genomic_DNA"/>
</dbReference>
<keyword evidence="2" id="KW-1185">Reference proteome</keyword>
<dbReference type="AlphaFoldDB" id="A0A0F3GXY4"/>
<sequence>MKRITLSDCFISFMITFKRSSNCPLYFVPAMRAPRSREMIRFPIRFSGTSALFIFCARPSTIAVLPTPGSPTTMGLFFILRPSIWSIRSISSSRPTTGSSCSSWAIEVRSLPNSFSAGVEVFLVFEKACARMERFIVNCLAPRRFAPRVLNIFPPIPSSSRISPSNRCSLPI</sequence>